<dbReference type="AlphaFoldDB" id="A5AZL3"/>
<protein>
    <submittedName>
        <fullName evidence="1">Uncharacterized protein</fullName>
    </submittedName>
</protein>
<reference evidence="1" key="1">
    <citation type="journal article" date="2007" name="PLoS ONE">
        <title>The first genome sequence of an elite grapevine cultivar (Pinot noir Vitis vinifera L.): coping with a highly heterozygous genome.</title>
        <authorList>
            <person name="Velasco R."/>
            <person name="Zharkikh A."/>
            <person name="Troggio M."/>
            <person name="Cartwright D.A."/>
            <person name="Cestaro A."/>
            <person name="Pruss D."/>
            <person name="Pindo M."/>
            <person name="FitzGerald L.M."/>
            <person name="Vezzulli S."/>
            <person name="Reid J."/>
            <person name="Malacarne G."/>
            <person name="Iliev D."/>
            <person name="Coppola G."/>
            <person name="Wardell B."/>
            <person name="Micheletti D."/>
            <person name="Macalma T."/>
            <person name="Facci M."/>
            <person name="Mitchell J.T."/>
            <person name="Perazzolli M."/>
            <person name="Eldredge G."/>
            <person name="Gatto P."/>
            <person name="Oyzerski R."/>
            <person name="Moretto M."/>
            <person name="Gutin N."/>
            <person name="Stefanini M."/>
            <person name="Chen Y."/>
            <person name="Segala C."/>
            <person name="Davenport C."/>
            <person name="Dematte L."/>
            <person name="Mraz A."/>
            <person name="Battilana J."/>
            <person name="Stormo K."/>
            <person name="Costa F."/>
            <person name="Tao Q."/>
            <person name="Si-Ammour A."/>
            <person name="Harkins T."/>
            <person name="Lackey A."/>
            <person name="Perbost C."/>
            <person name="Taillon B."/>
            <person name="Stella A."/>
            <person name="Solovyev V."/>
            <person name="Fawcett J.A."/>
            <person name="Sterck L."/>
            <person name="Vandepoele K."/>
            <person name="Grando S.M."/>
            <person name="Toppo S."/>
            <person name="Moser C."/>
            <person name="Lanchbury J."/>
            <person name="Bogden R."/>
            <person name="Skolnick M."/>
            <person name="Sgaramella V."/>
            <person name="Bhatnagar S.K."/>
            <person name="Fontana P."/>
            <person name="Gutin A."/>
            <person name="Van de Peer Y."/>
            <person name="Salamini F."/>
            <person name="Viola R."/>
        </authorList>
    </citation>
    <scope>NUCLEOTIDE SEQUENCE</scope>
</reference>
<accession>A5AZL3</accession>
<sequence>MCSTKNACQGYGETEFKISPGEITATIKAGLEANTRMRLYTSSSMEAKQLAIDLKDWIKSKDTRFDWKILRLDDQEVGYVIWVCDRDINALHGESTQVIGFPQFSIKGFSGEYVLSKPEPISEVLWAGIHKRLFLFESDVEDSIQNASNLYDMTFIDAVTPQILGNLELDSWP</sequence>
<dbReference type="EMBL" id="AM441453">
    <property type="protein sequence ID" value="CAN73955.1"/>
    <property type="molecule type" value="Genomic_DNA"/>
</dbReference>
<evidence type="ECO:0000313" key="1">
    <source>
        <dbReference type="EMBL" id="CAN73955.1"/>
    </source>
</evidence>
<dbReference type="ExpressionAtlas" id="A5AZL3">
    <property type="expression patterns" value="baseline"/>
</dbReference>
<proteinExistence type="predicted"/>
<organism evidence="1">
    <name type="scientific">Vitis vinifera</name>
    <name type="common">Grape</name>
    <dbReference type="NCBI Taxonomy" id="29760"/>
    <lineage>
        <taxon>Eukaryota</taxon>
        <taxon>Viridiplantae</taxon>
        <taxon>Streptophyta</taxon>
        <taxon>Embryophyta</taxon>
        <taxon>Tracheophyta</taxon>
        <taxon>Spermatophyta</taxon>
        <taxon>Magnoliopsida</taxon>
        <taxon>eudicotyledons</taxon>
        <taxon>Gunneridae</taxon>
        <taxon>Pentapetalae</taxon>
        <taxon>rosids</taxon>
        <taxon>Vitales</taxon>
        <taxon>Vitaceae</taxon>
        <taxon>Viteae</taxon>
        <taxon>Vitis</taxon>
    </lineage>
</organism>
<name>A5AZL3_VITVI</name>
<gene>
    <name evidence="1" type="ORF">VITISV_018660</name>
</gene>